<reference evidence="5" key="1">
    <citation type="journal article" date="2014" name="Front. Microbiol.">
        <title>High frequency of phylogenetically diverse reductive dehalogenase-homologous genes in deep subseafloor sedimentary metagenomes.</title>
        <authorList>
            <person name="Kawai M."/>
            <person name="Futagami T."/>
            <person name="Toyoda A."/>
            <person name="Takaki Y."/>
            <person name="Nishi S."/>
            <person name="Hori S."/>
            <person name="Arai W."/>
            <person name="Tsubouchi T."/>
            <person name="Morono Y."/>
            <person name="Uchiyama I."/>
            <person name="Ito T."/>
            <person name="Fujiyama A."/>
            <person name="Inagaki F."/>
            <person name="Takami H."/>
        </authorList>
    </citation>
    <scope>NUCLEOTIDE SEQUENCE</scope>
    <source>
        <strain evidence="5">Expedition CK06-06</strain>
    </source>
</reference>
<dbReference type="Pfam" id="PF03699">
    <property type="entry name" value="UPF0182"/>
    <property type="match status" value="1"/>
</dbReference>
<dbReference type="PANTHER" id="PTHR39344:SF1">
    <property type="entry name" value="UPF0182 PROTEIN SLL1060"/>
    <property type="match status" value="1"/>
</dbReference>
<accession>X1CY70</accession>
<evidence type="ECO:0000256" key="2">
    <source>
        <dbReference type="ARBA" id="ARBA00022692"/>
    </source>
</evidence>
<keyword evidence="3" id="KW-1133">Transmembrane helix</keyword>
<feature type="non-terminal residue" evidence="5">
    <location>
        <position position="1"/>
    </location>
</feature>
<evidence type="ECO:0000256" key="3">
    <source>
        <dbReference type="ARBA" id="ARBA00022989"/>
    </source>
</evidence>
<sequence length="123" mass="13954">NSVKAVIDAYNGSITLYVTDPEDALIRTYQAIFPELFVPAEQAPESLRAHFRYPEDMFNIQASVYQSYHMRDARVFYNKEDLWAIPKELGEDSLVCPYQSILWVGDIQGDAAIVGINNCFNAV</sequence>
<dbReference type="EMBL" id="BART01039321">
    <property type="protein sequence ID" value="GAH12812.1"/>
    <property type="molecule type" value="Genomic_DNA"/>
</dbReference>
<evidence type="ECO:0000256" key="4">
    <source>
        <dbReference type="ARBA" id="ARBA00023136"/>
    </source>
</evidence>
<keyword evidence="2" id="KW-0812">Transmembrane</keyword>
<comment type="caution">
    <text evidence="5">The sequence shown here is derived from an EMBL/GenBank/DDBJ whole genome shotgun (WGS) entry which is preliminary data.</text>
</comment>
<evidence type="ECO:0000313" key="5">
    <source>
        <dbReference type="EMBL" id="GAH12812.1"/>
    </source>
</evidence>
<dbReference type="GO" id="GO:0016020">
    <property type="term" value="C:membrane"/>
    <property type="evidence" value="ECO:0007669"/>
    <property type="project" value="InterPro"/>
</dbReference>
<gene>
    <name evidence="5" type="ORF">S01H4_64696</name>
</gene>
<keyword evidence="4" id="KW-0472">Membrane</keyword>
<dbReference type="PANTHER" id="PTHR39344">
    <property type="entry name" value="UPF0182 PROTEIN SLL1060"/>
    <property type="match status" value="1"/>
</dbReference>
<protein>
    <submittedName>
        <fullName evidence="5">Uncharacterized protein</fullName>
    </submittedName>
</protein>
<name>X1CY70_9ZZZZ</name>
<dbReference type="GO" id="GO:0005576">
    <property type="term" value="C:extracellular region"/>
    <property type="evidence" value="ECO:0007669"/>
    <property type="project" value="TreeGrafter"/>
</dbReference>
<keyword evidence="1" id="KW-1003">Cell membrane</keyword>
<dbReference type="AlphaFoldDB" id="X1CY70"/>
<feature type="non-terminal residue" evidence="5">
    <location>
        <position position="123"/>
    </location>
</feature>
<evidence type="ECO:0000256" key="1">
    <source>
        <dbReference type="ARBA" id="ARBA00022475"/>
    </source>
</evidence>
<organism evidence="5">
    <name type="scientific">marine sediment metagenome</name>
    <dbReference type="NCBI Taxonomy" id="412755"/>
    <lineage>
        <taxon>unclassified sequences</taxon>
        <taxon>metagenomes</taxon>
        <taxon>ecological metagenomes</taxon>
    </lineage>
</organism>
<proteinExistence type="predicted"/>
<dbReference type="InterPro" id="IPR005372">
    <property type="entry name" value="UPF0182"/>
</dbReference>